<feature type="DNA-binding region" description="H-T-H motif" evidence="4">
    <location>
        <begin position="46"/>
        <end position="65"/>
    </location>
</feature>
<dbReference type="PRINTS" id="PR00455">
    <property type="entry name" value="HTHTETR"/>
</dbReference>
<dbReference type="PANTHER" id="PTHR30055:SF234">
    <property type="entry name" value="HTH-TYPE TRANSCRIPTIONAL REGULATOR BETI"/>
    <property type="match status" value="1"/>
</dbReference>
<feature type="domain" description="HTH tetR-type" evidence="6">
    <location>
        <begin position="23"/>
        <end position="83"/>
    </location>
</feature>
<organism evidence="7 8">
    <name type="scientific">Cryobacterium roopkundense</name>
    <dbReference type="NCBI Taxonomy" id="1001240"/>
    <lineage>
        <taxon>Bacteria</taxon>
        <taxon>Bacillati</taxon>
        <taxon>Actinomycetota</taxon>
        <taxon>Actinomycetes</taxon>
        <taxon>Micrococcales</taxon>
        <taxon>Microbacteriaceae</taxon>
        <taxon>Cryobacterium</taxon>
    </lineage>
</organism>
<evidence type="ECO:0000256" key="5">
    <source>
        <dbReference type="SAM" id="MobiDB-lite"/>
    </source>
</evidence>
<evidence type="ECO:0000256" key="3">
    <source>
        <dbReference type="ARBA" id="ARBA00023163"/>
    </source>
</evidence>
<evidence type="ECO:0000256" key="2">
    <source>
        <dbReference type="ARBA" id="ARBA00023125"/>
    </source>
</evidence>
<keyword evidence="1" id="KW-0805">Transcription regulation</keyword>
<dbReference type="GO" id="GO:0000976">
    <property type="term" value="F:transcription cis-regulatory region binding"/>
    <property type="evidence" value="ECO:0007669"/>
    <property type="project" value="TreeGrafter"/>
</dbReference>
<evidence type="ECO:0000313" key="8">
    <source>
        <dbReference type="Proteomes" id="UP000029864"/>
    </source>
</evidence>
<dbReference type="Pfam" id="PF00440">
    <property type="entry name" value="TetR_N"/>
    <property type="match status" value="1"/>
</dbReference>
<dbReference type="GO" id="GO:0003700">
    <property type="term" value="F:DNA-binding transcription factor activity"/>
    <property type="evidence" value="ECO:0007669"/>
    <property type="project" value="TreeGrafter"/>
</dbReference>
<dbReference type="PROSITE" id="PS50977">
    <property type="entry name" value="HTH_TETR_2"/>
    <property type="match status" value="1"/>
</dbReference>
<proteinExistence type="predicted"/>
<feature type="compositionally biased region" description="Low complexity" evidence="5">
    <location>
        <begin position="12"/>
        <end position="21"/>
    </location>
</feature>
<dbReference type="PANTHER" id="PTHR30055">
    <property type="entry name" value="HTH-TYPE TRANSCRIPTIONAL REGULATOR RUTR"/>
    <property type="match status" value="1"/>
</dbReference>
<reference evidence="7 8" key="1">
    <citation type="submission" date="2014-08" db="EMBL/GenBank/DDBJ databases">
        <authorList>
            <person name="Sisinthy S."/>
        </authorList>
    </citation>
    <scope>NUCLEOTIDE SEQUENCE [LARGE SCALE GENOMIC DNA]</scope>
    <source>
        <strain evidence="7 8">RuG17</strain>
    </source>
</reference>
<sequence>MPVGYHGVMPTASSPAASSRSASSTMERLLDAFEELLTDGGERSATLGAVAAAAGVSKGGLLYHFASKDALIDAQLARLEVRAAEDTENIRTAPAGPVDYLIRSSVNMGSPLDRSFIATTRLAQGRHEQAIETLETIRRKWLTVIEDSVGDHDTAVAIMLVSDGLYGNSSLAGMPSAPAVEAGAEGMDRLLTVIARLYTRVG</sequence>
<gene>
    <name evidence="7" type="ORF">GY21_07235</name>
</gene>
<dbReference type="AlphaFoldDB" id="A0A099JJB5"/>
<dbReference type="InterPro" id="IPR050109">
    <property type="entry name" value="HTH-type_TetR-like_transc_reg"/>
</dbReference>
<accession>A0A099JJB5</accession>
<evidence type="ECO:0000259" key="6">
    <source>
        <dbReference type="PROSITE" id="PS50977"/>
    </source>
</evidence>
<feature type="region of interest" description="Disordered" evidence="5">
    <location>
        <begin position="1"/>
        <end position="21"/>
    </location>
</feature>
<dbReference type="InterPro" id="IPR009057">
    <property type="entry name" value="Homeodomain-like_sf"/>
</dbReference>
<comment type="caution">
    <text evidence="7">The sequence shown here is derived from an EMBL/GenBank/DDBJ whole genome shotgun (WGS) entry which is preliminary data.</text>
</comment>
<dbReference type="Proteomes" id="UP000029864">
    <property type="component" value="Unassembled WGS sequence"/>
</dbReference>
<protein>
    <recommendedName>
        <fullName evidence="6">HTH tetR-type domain-containing protein</fullName>
    </recommendedName>
</protein>
<dbReference type="eggNOG" id="COG1309">
    <property type="taxonomic scope" value="Bacteria"/>
</dbReference>
<dbReference type="Gene3D" id="1.10.357.10">
    <property type="entry name" value="Tetracycline Repressor, domain 2"/>
    <property type="match status" value="1"/>
</dbReference>
<keyword evidence="3" id="KW-0804">Transcription</keyword>
<dbReference type="InterPro" id="IPR001647">
    <property type="entry name" value="HTH_TetR"/>
</dbReference>
<dbReference type="STRING" id="1001240.GY21_07235"/>
<evidence type="ECO:0000256" key="1">
    <source>
        <dbReference type="ARBA" id="ARBA00023015"/>
    </source>
</evidence>
<name>A0A099JJB5_9MICO</name>
<dbReference type="SUPFAM" id="SSF46689">
    <property type="entry name" value="Homeodomain-like"/>
    <property type="match status" value="1"/>
</dbReference>
<keyword evidence="2 4" id="KW-0238">DNA-binding</keyword>
<dbReference type="EMBL" id="JPXF01000023">
    <property type="protein sequence ID" value="KGJ77563.1"/>
    <property type="molecule type" value="Genomic_DNA"/>
</dbReference>
<keyword evidence="8" id="KW-1185">Reference proteome</keyword>
<evidence type="ECO:0000313" key="7">
    <source>
        <dbReference type="EMBL" id="KGJ77563.1"/>
    </source>
</evidence>
<evidence type="ECO:0000256" key="4">
    <source>
        <dbReference type="PROSITE-ProRule" id="PRU00335"/>
    </source>
</evidence>